<evidence type="ECO:0000256" key="3">
    <source>
        <dbReference type="ARBA" id="ARBA00022679"/>
    </source>
</evidence>
<keyword evidence="11" id="KW-0804">Transcription</keyword>
<proteinExistence type="predicted"/>
<dbReference type="GO" id="GO:0000428">
    <property type="term" value="C:DNA-directed RNA polymerase complex"/>
    <property type="evidence" value="ECO:0007669"/>
    <property type="project" value="UniProtKB-KW"/>
</dbReference>
<dbReference type="InterPro" id="IPR036977">
    <property type="entry name" value="DNA_primase_Znf_CHC2"/>
</dbReference>
<dbReference type="Pfam" id="PF01807">
    <property type="entry name" value="Zn_ribbon_DnaG"/>
    <property type="match status" value="1"/>
</dbReference>
<evidence type="ECO:0000256" key="11">
    <source>
        <dbReference type="ARBA" id="ARBA00023163"/>
    </source>
</evidence>
<keyword evidence="10" id="KW-0238">DNA-binding</keyword>
<feature type="non-terminal residue" evidence="13">
    <location>
        <position position="76"/>
    </location>
</feature>
<protein>
    <recommendedName>
        <fullName evidence="12">Zinc finger CHC2-type domain-containing protein</fullName>
    </recommendedName>
</protein>
<evidence type="ECO:0000256" key="4">
    <source>
        <dbReference type="ARBA" id="ARBA00022695"/>
    </source>
</evidence>
<keyword evidence="9" id="KW-0460">Magnesium</keyword>
<dbReference type="FunFam" id="3.90.580.10:FF:000001">
    <property type="entry name" value="DNA primase"/>
    <property type="match status" value="1"/>
</dbReference>
<dbReference type="Gene3D" id="3.90.580.10">
    <property type="entry name" value="Zinc finger, CHC2-type domain"/>
    <property type="match status" value="1"/>
</dbReference>
<evidence type="ECO:0000256" key="6">
    <source>
        <dbReference type="ARBA" id="ARBA00022723"/>
    </source>
</evidence>
<keyword evidence="3" id="KW-0808">Transferase</keyword>
<comment type="cofactor">
    <cofactor evidence="1">
        <name>Zn(2+)</name>
        <dbReference type="ChEBI" id="CHEBI:29105"/>
    </cofactor>
</comment>
<keyword evidence="7" id="KW-0863">Zinc-finger</keyword>
<comment type="caution">
    <text evidence="13">The sequence shown here is derived from an EMBL/GenBank/DDBJ whole genome shotgun (WGS) entry which is preliminary data.</text>
</comment>
<dbReference type="SUPFAM" id="SSF57783">
    <property type="entry name" value="Zinc beta-ribbon"/>
    <property type="match status" value="1"/>
</dbReference>
<keyword evidence="4" id="KW-0548">Nucleotidyltransferase</keyword>
<feature type="non-terminal residue" evidence="13">
    <location>
        <position position="1"/>
    </location>
</feature>
<evidence type="ECO:0000256" key="10">
    <source>
        <dbReference type="ARBA" id="ARBA00023125"/>
    </source>
</evidence>
<dbReference type="GO" id="GO:0008270">
    <property type="term" value="F:zinc ion binding"/>
    <property type="evidence" value="ECO:0007669"/>
    <property type="project" value="UniProtKB-KW"/>
</dbReference>
<keyword evidence="6" id="KW-0479">Metal-binding</keyword>
<dbReference type="EMBL" id="BARS01058919">
    <property type="protein sequence ID" value="GAG42144.1"/>
    <property type="molecule type" value="Genomic_DNA"/>
</dbReference>
<evidence type="ECO:0000256" key="7">
    <source>
        <dbReference type="ARBA" id="ARBA00022771"/>
    </source>
</evidence>
<keyword evidence="2" id="KW-0240">DNA-directed RNA polymerase</keyword>
<name>X0XG32_9ZZZZ</name>
<evidence type="ECO:0000256" key="8">
    <source>
        <dbReference type="ARBA" id="ARBA00022833"/>
    </source>
</evidence>
<dbReference type="InterPro" id="IPR002694">
    <property type="entry name" value="Znf_CHC2"/>
</dbReference>
<dbReference type="PANTHER" id="PTHR30313">
    <property type="entry name" value="DNA PRIMASE"/>
    <property type="match status" value="1"/>
</dbReference>
<dbReference type="PANTHER" id="PTHR30313:SF2">
    <property type="entry name" value="DNA PRIMASE"/>
    <property type="match status" value="1"/>
</dbReference>
<dbReference type="SMART" id="SM00400">
    <property type="entry name" value="ZnF_CHCC"/>
    <property type="match status" value="1"/>
</dbReference>
<feature type="domain" description="Zinc finger CHC2-type" evidence="12">
    <location>
        <begin position="19"/>
        <end position="73"/>
    </location>
</feature>
<evidence type="ECO:0000256" key="2">
    <source>
        <dbReference type="ARBA" id="ARBA00022478"/>
    </source>
</evidence>
<dbReference type="GO" id="GO:0006269">
    <property type="term" value="P:DNA replication, synthesis of primer"/>
    <property type="evidence" value="ECO:0007669"/>
    <property type="project" value="TreeGrafter"/>
</dbReference>
<dbReference type="GO" id="GO:0003899">
    <property type="term" value="F:DNA-directed RNA polymerase activity"/>
    <property type="evidence" value="ECO:0007669"/>
    <property type="project" value="InterPro"/>
</dbReference>
<keyword evidence="8" id="KW-0862">Zinc</keyword>
<dbReference type="GO" id="GO:0003677">
    <property type="term" value="F:DNA binding"/>
    <property type="evidence" value="ECO:0007669"/>
    <property type="project" value="UniProtKB-KW"/>
</dbReference>
<evidence type="ECO:0000259" key="12">
    <source>
        <dbReference type="SMART" id="SM00400"/>
    </source>
</evidence>
<evidence type="ECO:0000256" key="1">
    <source>
        <dbReference type="ARBA" id="ARBA00001947"/>
    </source>
</evidence>
<reference evidence="13" key="1">
    <citation type="journal article" date="2014" name="Front. Microbiol.">
        <title>High frequency of phylogenetically diverse reductive dehalogenase-homologous genes in deep subseafloor sedimentary metagenomes.</title>
        <authorList>
            <person name="Kawai M."/>
            <person name="Futagami T."/>
            <person name="Toyoda A."/>
            <person name="Takaki Y."/>
            <person name="Nishi S."/>
            <person name="Hori S."/>
            <person name="Arai W."/>
            <person name="Tsubouchi T."/>
            <person name="Morono Y."/>
            <person name="Uchiyama I."/>
            <person name="Ito T."/>
            <person name="Fujiyama A."/>
            <person name="Inagaki F."/>
            <person name="Takami H."/>
        </authorList>
    </citation>
    <scope>NUCLEOTIDE SEQUENCE</scope>
    <source>
        <strain evidence="13">Expedition CK06-06</strain>
    </source>
</reference>
<dbReference type="GO" id="GO:0005737">
    <property type="term" value="C:cytoplasm"/>
    <property type="evidence" value="ECO:0007669"/>
    <property type="project" value="TreeGrafter"/>
</dbReference>
<organism evidence="13">
    <name type="scientific">marine sediment metagenome</name>
    <dbReference type="NCBI Taxonomy" id="412755"/>
    <lineage>
        <taxon>unclassified sequences</taxon>
        <taxon>metagenomes</taxon>
        <taxon>ecological metagenomes</taxon>
    </lineage>
</organism>
<dbReference type="InterPro" id="IPR050219">
    <property type="entry name" value="DnaG_primase"/>
</dbReference>
<accession>X0XG32</accession>
<sequence>SIIEIVSQYTTLRQRGKKHVGLCPFHSEKLPSFTVDDEKQLYHCFGCGVGGDIFTLVMEKESLSFPETLKYLAEKY</sequence>
<evidence type="ECO:0000256" key="5">
    <source>
        <dbReference type="ARBA" id="ARBA00022705"/>
    </source>
</evidence>
<evidence type="ECO:0000313" key="13">
    <source>
        <dbReference type="EMBL" id="GAG42144.1"/>
    </source>
</evidence>
<evidence type="ECO:0000256" key="9">
    <source>
        <dbReference type="ARBA" id="ARBA00022842"/>
    </source>
</evidence>
<gene>
    <name evidence="13" type="ORF">S01H1_85654</name>
</gene>
<dbReference type="AlphaFoldDB" id="X0XG32"/>
<keyword evidence="5" id="KW-0235">DNA replication</keyword>